<evidence type="ECO:0000256" key="1">
    <source>
        <dbReference type="ARBA" id="ARBA00004141"/>
    </source>
</evidence>
<keyword evidence="7" id="KW-0408">Iron</keyword>
<dbReference type="InterPro" id="IPR050450">
    <property type="entry name" value="COX15/CtaA_HemeA_synthase"/>
</dbReference>
<sequence>MQLTWLLRVTIVFTLLVILMGAYTRLSDAGLGCPDWPGCYGHIKVPTHDHEISHAQTLFPDHDIHPEKAWLEMIHRYIAGALGILVLLVFILCLKTSQAPKKLPLAIVLLIIFQAALGMWTVTMKLMPIVVMSHLIGGFSLLSLLLLLYLRTRPKRIFETADIHSQRVADAGFNGSHGSRIGTSLKFIGQSKHLPKLALLSLLVLIGQIMLGAWTSSNYAALACTALPICEGNWMDNLAIADAFSPFQGQHPSFEFGVLDYHARMTIHIAHRVGAIITASLLLLLAYRLFFGTQLKALSLLLVALVILQVSLGISNVVMHLPLGIAVSHNGGAALLLLALVAINYFLWHKPSSTSRV</sequence>
<keyword evidence="3 12" id="KW-0812">Transmembrane</keyword>
<protein>
    <submittedName>
        <fullName evidence="13">COX15/CtaA family protein</fullName>
    </submittedName>
</protein>
<evidence type="ECO:0000256" key="12">
    <source>
        <dbReference type="SAM" id="Phobius"/>
    </source>
</evidence>
<comment type="subcellular location">
    <subcellularLocation>
        <location evidence="1">Membrane</location>
        <topology evidence="1">Multi-pass membrane protein</topology>
    </subcellularLocation>
</comment>
<dbReference type="PANTHER" id="PTHR35457:SF1">
    <property type="entry name" value="HEME A SYNTHASE"/>
    <property type="match status" value="1"/>
</dbReference>
<feature type="transmembrane region" description="Helical" evidence="12">
    <location>
        <begin position="197"/>
        <end position="215"/>
    </location>
</feature>
<dbReference type="GO" id="GO:0016491">
    <property type="term" value="F:oxidoreductase activity"/>
    <property type="evidence" value="ECO:0007669"/>
    <property type="project" value="UniProtKB-KW"/>
</dbReference>
<feature type="transmembrane region" description="Helical" evidence="12">
    <location>
        <begin position="5"/>
        <end position="26"/>
    </location>
</feature>
<keyword evidence="2" id="KW-1003">Cell membrane</keyword>
<organism evidence="13 14">
    <name type="scientific">Shewanella xiamenensis</name>
    <dbReference type="NCBI Taxonomy" id="332186"/>
    <lineage>
        <taxon>Bacteria</taxon>
        <taxon>Pseudomonadati</taxon>
        <taxon>Pseudomonadota</taxon>
        <taxon>Gammaproteobacteria</taxon>
        <taxon>Alteromonadales</taxon>
        <taxon>Shewanellaceae</taxon>
        <taxon>Shewanella</taxon>
    </lineage>
</organism>
<evidence type="ECO:0000256" key="10">
    <source>
        <dbReference type="ARBA" id="ARBA00023157"/>
    </source>
</evidence>
<reference evidence="13" key="1">
    <citation type="submission" date="2023-05" db="EMBL/GenBank/DDBJ databases">
        <title>Colonisation of extended spectrum b-lactamase- and carbapenemase-producing bacteria on hospital surfaces from low- and middle-income countries.</title>
        <authorList>
            <person name="Nieto-Rosado M."/>
            <person name="Sands K."/>
            <person name="Iregbu K."/>
            <person name="Zahra R."/>
            <person name="Mazarati J.B."/>
            <person name="Mehtar S."/>
            <person name="Barnards-Group B."/>
            <person name="Walsh T.R."/>
        </authorList>
    </citation>
    <scope>NUCLEOTIDE SEQUENCE</scope>
    <source>
        <strain evidence="13">PP-E493</strain>
    </source>
</reference>
<keyword evidence="9 12" id="KW-0472">Membrane</keyword>
<feature type="transmembrane region" description="Helical" evidence="12">
    <location>
        <begin position="269"/>
        <end position="290"/>
    </location>
</feature>
<evidence type="ECO:0000313" key="13">
    <source>
        <dbReference type="EMBL" id="MDV5392510.1"/>
    </source>
</evidence>
<evidence type="ECO:0000256" key="2">
    <source>
        <dbReference type="ARBA" id="ARBA00022475"/>
    </source>
</evidence>
<gene>
    <name evidence="13" type="ORF">QM089_20155</name>
</gene>
<dbReference type="GO" id="GO:0046872">
    <property type="term" value="F:metal ion binding"/>
    <property type="evidence" value="ECO:0007669"/>
    <property type="project" value="UniProtKB-KW"/>
</dbReference>
<dbReference type="GO" id="GO:0016020">
    <property type="term" value="C:membrane"/>
    <property type="evidence" value="ECO:0007669"/>
    <property type="project" value="UniProtKB-SubCell"/>
</dbReference>
<feature type="transmembrane region" description="Helical" evidence="12">
    <location>
        <begin position="103"/>
        <end position="123"/>
    </location>
</feature>
<evidence type="ECO:0000256" key="7">
    <source>
        <dbReference type="ARBA" id="ARBA00023004"/>
    </source>
</evidence>
<keyword evidence="10" id="KW-1015">Disulfide bond</keyword>
<name>A0AAE4Q3V4_9GAMM</name>
<evidence type="ECO:0000256" key="3">
    <source>
        <dbReference type="ARBA" id="ARBA00022692"/>
    </source>
</evidence>
<feature type="transmembrane region" description="Helical" evidence="12">
    <location>
        <begin position="74"/>
        <end position="94"/>
    </location>
</feature>
<keyword evidence="5 12" id="KW-1133">Transmembrane helix</keyword>
<evidence type="ECO:0000256" key="9">
    <source>
        <dbReference type="ARBA" id="ARBA00023136"/>
    </source>
</evidence>
<dbReference type="PANTHER" id="PTHR35457">
    <property type="entry name" value="HEME A SYNTHASE"/>
    <property type="match status" value="1"/>
</dbReference>
<evidence type="ECO:0000256" key="8">
    <source>
        <dbReference type="ARBA" id="ARBA00023133"/>
    </source>
</evidence>
<dbReference type="GO" id="GO:0006784">
    <property type="term" value="P:heme A biosynthetic process"/>
    <property type="evidence" value="ECO:0007669"/>
    <property type="project" value="InterPro"/>
</dbReference>
<feature type="transmembrane region" description="Helical" evidence="12">
    <location>
        <begin position="297"/>
        <end position="319"/>
    </location>
</feature>
<comment type="caution">
    <text evidence="13">The sequence shown here is derived from an EMBL/GenBank/DDBJ whole genome shotgun (WGS) entry which is preliminary data.</text>
</comment>
<evidence type="ECO:0000313" key="14">
    <source>
        <dbReference type="Proteomes" id="UP001187859"/>
    </source>
</evidence>
<keyword evidence="4" id="KW-0479">Metal-binding</keyword>
<feature type="transmembrane region" description="Helical" evidence="12">
    <location>
        <begin position="331"/>
        <end position="348"/>
    </location>
</feature>
<dbReference type="RefSeq" id="WP_037426589.1">
    <property type="nucleotide sequence ID" value="NZ_JASGNQ010000001.1"/>
</dbReference>
<dbReference type="InterPro" id="IPR003780">
    <property type="entry name" value="COX15/CtaA_fam"/>
</dbReference>
<feature type="transmembrane region" description="Helical" evidence="12">
    <location>
        <begin position="129"/>
        <end position="150"/>
    </location>
</feature>
<evidence type="ECO:0000256" key="6">
    <source>
        <dbReference type="ARBA" id="ARBA00023002"/>
    </source>
</evidence>
<dbReference type="Pfam" id="PF02628">
    <property type="entry name" value="COX15-CtaA"/>
    <property type="match status" value="1"/>
</dbReference>
<comment type="pathway">
    <text evidence="11">Porphyrin-containing compound metabolism.</text>
</comment>
<accession>A0AAE4Q3V4</accession>
<dbReference type="EMBL" id="JASGOQ010000001">
    <property type="protein sequence ID" value="MDV5392510.1"/>
    <property type="molecule type" value="Genomic_DNA"/>
</dbReference>
<evidence type="ECO:0000256" key="5">
    <source>
        <dbReference type="ARBA" id="ARBA00022989"/>
    </source>
</evidence>
<evidence type="ECO:0000256" key="11">
    <source>
        <dbReference type="ARBA" id="ARBA00023444"/>
    </source>
</evidence>
<keyword evidence="6" id="KW-0560">Oxidoreductase</keyword>
<evidence type="ECO:0000256" key="4">
    <source>
        <dbReference type="ARBA" id="ARBA00022723"/>
    </source>
</evidence>
<dbReference type="Proteomes" id="UP001187859">
    <property type="component" value="Unassembled WGS sequence"/>
</dbReference>
<proteinExistence type="predicted"/>
<dbReference type="AlphaFoldDB" id="A0AAE4Q3V4"/>
<keyword evidence="8" id="KW-0350">Heme biosynthesis</keyword>